<proteinExistence type="predicted"/>
<comment type="caution">
    <text evidence="2">The sequence shown here is derived from an EMBL/GenBank/DDBJ whole genome shotgun (WGS) entry which is preliminary data.</text>
</comment>
<sequence length="276" mass="30291">MSDKQDDAGPNSLGLDLQSLSIDDTAKNQTTPDAEPTPSDGGVEEDTPSADQADNDASPEDEKSKADGKRPVTKERKTPYVNPDRVKTGGTQREKLTDEELKERMVRIREQNEKIKLRREDVKKDEDEFKKMQDKEREKQAKAKKVQEHINRTREQNAKRKLDKISNREWDSEKKGNQWKDFKVSQNNGEGDANRPPPASIDIRGAIRGGGPGRGRGRGRGRGGHGPSSDRPSGSTEPKSPQSATASENSPAPAPVPAPAPDTPTQESNAETVIAL</sequence>
<evidence type="ECO:0000256" key="1">
    <source>
        <dbReference type="SAM" id="MobiDB-lite"/>
    </source>
</evidence>
<gene>
    <name evidence="2" type="ORF">QCA50_007879</name>
</gene>
<feature type="compositionally biased region" description="Pro residues" evidence="1">
    <location>
        <begin position="252"/>
        <end position="262"/>
    </location>
</feature>
<dbReference type="AlphaFoldDB" id="A0AAW0G735"/>
<dbReference type="EMBL" id="JASBNA010000009">
    <property type="protein sequence ID" value="KAK7689188.1"/>
    <property type="molecule type" value="Genomic_DNA"/>
</dbReference>
<evidence type="ECO:0000313" key="2">
    <source>
        <dbReference type="EMBL" id="KAK7689188.1"/>
    </source>
</evidence>
<protein>
    <submittedName>
        <fullName evidence="2">Uncharacterized protein</fullName>
    </submittedName>
</protein>
<evidence type="ECO:0000313" key="3">
    <source>
        <dbReference type="Proteomes" id="UP001385951"/>
    </source>
</evidence>
<feature type="compositionally biased region" description="Acidic residues" evidence="1">
    <location>
        <begin position="42"/>
        <end position="59"/>
    </location>
</feature>
<feature type="compositionally biased region" description="Basic and acidic residues" evidence="1">
    <location>
        <begin position="60"/>
        <end position="183"/>
    </location>
</feature>
<dbReference type="Proteomes" id="UP001385951">
    <property type="component" value="Unassembled WGS sequence"/>
</dbReference>
<organism evidence="2 3">
    <name type="scientific">Cerrena zonata</name>
    <dbReference type="NCBI Taxonomy" id="2478898"/>
    <lineage>
        <taxon>Eukaryota</taxon>
        <taxon>Fungi</taxon>
        <taxon>Dikarya</taxon>
        <taxon>Basidiomycota</taxon>
        <taxon>Agaricomycotina</taxon>
        <taxon>Agaricomycetes</taxon>
        <taxon>Polyporales</taxon>
        <taxon>Cerrenaceae</taxon>
        <taxon>Cerrena</taxon>
    </lineage>
</organism>
<feature type="compositionally biased region" description="Polar residues" evidence="1">
    <location>
        <begin position="236"/>
        <end position="250"/>
    </location>
</feature>
<name>A0AAW0G735_9APHY</name>
<feature type="region of interest" description="Disordered" evidence="1">
    <location>
        <begin position="1"/>
        <end position="276"/>
    </location>
</feature>
<reference evidence="2 3" key="1">
    <citation type="submission" date="2022-09" db="EMBL/GenBank/DDBJ databases">
        <authorList>
            <person name="Palmer J.M."/>
        </authorList>
    </citation>
    <scope>NUCLEOTIDE SEQUENCE [LARGE SCALE GENOMIC DNA]</scope>
    <source>
        <strain evidence="2 3">DSM 7382</strain>
    </source>
</reference>
<accession>A0AAW0G735</accession>
<feature type="compositionally biased region" description="Polar residues" evidence="1">
    <location>
        <begin position="263"/>
        <end position="276"/>
    </location>
</feature>
<keyword evidence="3" id="KW-1185">Reference proteome</keyword>
<feature type="compositionally biased region" description="Polar residues" evidence="1">
    <location>
        <begin position="18"/>
        <end position="32"/>
    </location>
</feature>